<evidence type="ECO:0000313" key="3">
    <source>
        <dbReference type="Proteomes" id="UP001175228"/>
    </source>
</evidence>
<dbReference type="AlphaFoldDB" id="A0AA39ULZ7"/>
<evidence type="ECO:0000313" key="2">
    <source>
        <dbReference type="EMBL" id="KAK0493558.1"/>
    </source>
</evidence>
<name>A0AA39ULZ7_9AGAR</name>
<protein>
    <submittedName>
        <fullName evidence="2">Uncharacterized protein</fullName>
    </submittedName>
</protein>
<dbReference type="EMBL" id="JAUEPU010000024">
    <property type="protein sequence ID" value="KAK0493558.1"/>
    <property type="molecule type" value="Genomic_DNA"/>
</dbReference>
<sequence>MKHTRTFSNPFTPVRKLFLRLDLFKSSSVALEEEDNRGHSDSGPVVDTQPAQSEIRHPHSLSTSRSIALQNEDSCEDAIVITTLDTVPFCCHEDLLTMSRPQLVQVATTLNARLPFLLRIDTNLNRSDSFIRNSIEVIVGLRRDAPPAPKAVRMRSGELRIDDDGGISGNCSPPTSPLARLSARGTPRLTRLEEEDEEEKDRPSKRRRVTCGPTTPTPLPRALRSYSHHIPRASPTPKRVIRSQSQKLQERMDNMKIDTRFVTITRPRYGKPRATRLSTPTKFRRETISAMTPIHRITPTSLGNKFGGIEHRSLATDLNQCPDTLGDDEDVDSDVVMEL</sequence>
<accession>A0AA39ULZ7</accession>
<comment type="caution">
    <text evidence="2">The sequence shown here is derived from an EMBL/GenBank/DDBJ whole genome shotgun (WGS) entry which is preliminary data.</text>
</comment>
<organism evidence="2 3">
    <name type="scientific">Armillaria luteobubalina</name>
    <dbReference type="NCBI Taxonomy" id="153913"/>
    <lineage>
        <taxon>Eukaryota</taxon>
        <taxon>Fungi</taxon>
        <taxon>Dikarya</taxon>
        <taxon>Basidiomycota</taxon>
        <taxon>Agaricomycotina</taxon>
        <taxon>Agaricomycetes</taxon>
        <taxon>Agaricomycetidae</taxon>
        <taxon>Agaricales</taxon>
        <taxon>Marasmiineae</taxon>
        <taxon>Physalacriaceae</taxon>
        <taxon>Armillaria</taxon>
    </lineage>
</organism>
<reference evidence="2" key="1">
    <citation type="submission" date="2023-06" db="EMBL/GenBank/DDBJ databases">
        <authorList>
            <consortium name="Lawrence Berkeley National Laboratory"/>
            <person name="Ahrendt S."/>
            <person name="Sahu N."/>
            <person name="Indic B."/>
            <person name="Wong-Bajracharya J."/>
            <person name="Merenyi Z."/>
            <person name="Ke H.-M."/>
            <person name="Monk M."/>
            <person name="Kocsube S."/>
            <person name="Drula E."/>
            <person name="Lipzen A."/>
            <person name="Balint B."/>
            <person name="Henrissat B."/>
            <person name="Andreopoulos B."/>
            <person name="Martin F.M."/>
            <person name="Harder C.B."/>
            <person name="Rigling D."/>
            <person name="Ford K.L."/>
            <person name="Foster G.D."/>
            <person name="Pangilinan J."/>
            <person name="Papanicolaou A."/>
            <person name="Barry K."/>
            <person name="LaButti K."/>
            <person name="Viragh M."/>
            <person name="Koriabine M."/>
            <person name="Yan M."/>
            <person name="Riley R."/>
            <person name="Champramary S."/>
            <person name="Plett K.L."/>
            <person name="Tsai I.J."/>
            <person name="Slot J."/>
            <person name="Sipos G."/>
            <person name="Plett J."/>
            <person name="Nagy L.G."/>
            <person name="Grigoriev I.V."/>
        </authorList>
    </citation>
    <scope>NUCLEOTIDE SEQUENCE</scope>
    <source>
        <strain evidence="2">HWK02</strain>
    </source>
</reference>
<dbReference type="Proteomes" id="UP001175228">
    <property type="component" value="Unassembled WGS sequence"/>
</dbReference>
<gene>
    <name evidence="2" type="ORF">EDD18DRAFT_1178750</name>
</gene>
<keyword evidence="3" id="KW-1185">Reference proteome</keyword>
<proteinExistence type="predicted"/>
<feature type="region of interest" description="Disordered" evidence="1">
    <location>
        <begin position="157"/>
        <end position="222"/>
    </location>
</feature>
<feature type="region of interest" description="Disordered" evidence="1">
    <location>
        <begin position="32"/>
        <end position="63"/>
    </location>
</feature>
<evidence type="ECO:0000256" key="1">
    <source>
        <dbReference type="SAM" id="MobiDB-lite"/>
    </source>
</evidence>